<dbReference type="Gene3D" id="2.30.42.10">
    <property type="match status" value="1"/>
</dbReference>
<dbReference type="OrthoDB" id="9765242at2"/>
<dbReference type="InterPro" id="IPR014219">
    <property type="entry name" value="SpoIVB"/>
</dbReference>
<sequence length="408" mass="42905">MLFKRKIIKTAAALLSAAFIGLFGTAGYYSSQLPDVITADTNSEIKIAGFPELSCASMPDKAVPAAGSCASTEQVTFSLFGVIPVKNVEVNKAEAPVFAVGGRPFGIKLLMEGVMVTGLGDVEDEKGCLMCPAKEAGIRKGDVIRLADGNALTSNDQLQEIIASSKGKDIELSVDRDGNIFPVSLQPVKSRRSGSWKGGMWVRDSIAGIGTMTFFNKDTGSFVGLGHPICDSDTGGIVPVHSGEAVPVDITEVRRGARGIPGELRGKFCGGSSFGVLDRNKMSGIYGRLSENALAELSDDAEEFKMAYRQEVTVGPAEIYTTIAGQAPEKYAAEIVSVDYGSVGTSKNMVIRITDERLIEAVGGIVQGMSGSPIIQNGKLVGAVTHVFVADPTQGYGIFAETMAEDLG</sequence>
<evidence type="ECO:0000313" key="2">
    <source>
        <dbReference type="EMBL" id="SEH57201.1"/>
    </source>
</evidence>
<gene>
    <name evidence="2" type="ORF">SAMN02910265_01546</name>
</gene>
<dbReference type="InterPro" id="IPR036034">
    <property type="entry name" value="PDZ_sf"/>
</dbReference>
<evidence type="ECO:0000313" key="3">
    <source>
        <dbReference type="Proteomes" id="UP000183190"/>
    </source>
</evidence>
<dbReference type="AlphaFoldDB" id="A0A1H6J922"/>
<dbReference type="Pfam" id="PF13180">
    <property type="entry name" value="PDZ_2"/>
    <property type="match status" value="1"/>
</dbReference>
<dbReference type="PROSITE" id="PS51494">
    <property type="entry name" value="SPOIVB"/>
    <property type="match status" value="1"/>
</dbReference>
<organism evidence="2 3">
    <name type="scientific">Ruminococcus flavefaciens</name>
    <dbReference type="NCBI Taxonomy" id="1265"/>
    <lineage>
        <taxon>Bacteria</taxon>
        <taxon>Bacillati</taxon>
        <taxon>Bacillota</taxon>
        <taxon>Clostridia</taxon>
        <taxon>Eubacteriales</taxon>
        <taxon>Oscillospiraceae</taxon>
        <taxon>Ruminococcus</taxon>
    </lineage>
</organism>
<accession>A0A1H6J922</accession>
<dbReference type="SUPFAM" id="SSF50156">
    <property type="entry name" value="PDZ domain-like"/>
    <property type="match status" value="1"/>
</dbReference>
<evidence type="ECO:0000259" key="1">
    <source>
        <dbReference type="PROSITE" id="PS51494"/>
    </source>
</evidence>
<feature type="domain" description="Peptidase S55" evidence="1">
    <location>
        <begin position="179"/>
        <end position="408"/>
    </location>
</feature>
<dbReference type="InterPro" id="IPR001478">
    <property type="entry name" value="PDZ"/>
</dbReference>
<dbReference type="RefSeq" id="WP_074716049.1">
    <property type="nucleotide sequence ID" value="NZ_FNWV01000004.1"/>
</dbReference>
<dbReference type="Proteomes" id="UP000183190">
    <property type="component" value="Unassembled WGS sequence"/>
</dbReference>
<dbReference type="NCBIfam" id="TIGR02860">
    <property type="entry name" value="spore_IV_B"/>
    <property type="match status" value="1"/>
</dbReference>
<dbReference type="InterPro" id="IPR008763">
    <property type="entry name" value="Peptidase_S55"/>
</dbReference>
<dbReference type="EMBL" id="FNWV01000004">
    <property type="protein sequence ID" value="SEH57201.1"/>
    <property type="molecule type" value="Genomic_DNA"/>
</dbReference>
<dbReference type="Pfam" id="PF05580">
    <property type="entry name" value="Peptidase_S55"/>
    <property type="match status" value="1"/>
</dbReference>
<reference evidence="2 3" key="1">
    <citation type="submission" date="2016-10" db="EMBL/GenBank/DDBJ databases">
        <authorList>
            <person name="de Groot N.N."/>
        </authorList>
    </citation>
    <scope>NUCLEOTIDE SEQUENCE [LARGE SCALE GENOMIC DNA]</scope>
    <source>
        <strain evidence="2 3">YAD2003</strain>
    </source>
</reference>
<protein>
    <submittedName>
        <fullName evidence="2">Stage IV sporulation protein B</fullName>
    </submittedName>
</protein>
<proteinExistence type="predicted"/>
<name>A0A1H6J922_RUMFL</name>